<dbReference type="Gene3D" id="3.40.225.10">
    <property type="entry name" value="Class II aldolase/adducin N-terminal domain"/>
    <property type="match status" value="1"/>
</dbReference>
<dbReference type="PANTHER" id="PTHR22789">
    <property type="entry name" value="FUCULOSE PHOSPHATE ALDOLASE"/>
    <property type="match status" value="1"/>
</dbReference>
<keyword evidence="2" id="KW-0456">Lyase</keyword>
<organism evidence="4 5">
    <name type="scientific">Nitrogeniibacter mangrovi</name>
    <dbReference type="NCBI Taxonomy" id="2016596"/>
    <lineage>
        <taxon>Bacteria</taxon>
        <taxon>Pseudomonadati</taxon>
        <taxon>Pseudomonadota</taxon>
        <taxon>Betaproteobacteria</taxon>
        <taxon>Rhodocyclales</taxon>
        <taxon>Zoogloeaceae</taxon>
        <taxon>Nitrogeniibacter</taxon>
    </lineage>
</organism>
<dbReference type="InterPro" id="IPR050197">
    <property type="entry name" value="Aldolase_class_II_sugar_metab"/>
</dbReference>
<dbReference type="PANTHER" id="PTHR22789:SF0">
    <property type="entry name" value="3-OXO-TETRONATE 4-PHOSPHATE DECARBOXYLASE-RELATED"/>
    <property type="match status" value="1"/>
</dbReference>
<dbReference type="Pfam" id="PF00596">
    <property type="entry name" value="Aldolase_II"/>
    <property type="match status" value="1"/>
</dbReference>
<dbReference type="InterPro" id="IPR036409">
    <property type="entry name" value="Aldolase_II/adducin_N_sf"/>
</dbReference>
<dbReference type="GO" id="GO:0046872">
    <property type="term" value="F:metal ion binding"/>
    <property type="evidence" value="ECO:0007669"/>
    <property type="project" value="UniProtKB-KW"/>
</dbReference>
<dbReference type="GO" id="GO:0005829">
    <property type="term" value="C:cytosol"/>
    <property type="evidence" value="ECO:0007669"/>
    <property type="project" value="TreeGrafter"/>
</dbReference>
<dbReference type="KEGG" id="azq:G3580_16010"/>
<dbReference type="AlphaFoldDB" id="A0A6C1B9G4"/>
<evidence type="ECO:0000256" key="1">
    <source>
        <dbReference type="ARBA" id="ARBA00022723"/>
    </source>
</evidence>
<accession>A0A6C1B9G4</accession>
<dbReference type="SUPFAM" id="SSF53639">
    <property type="entry name" value="AraD/HMP-PK domain-like"/>
    <property type="match status" value="1"/>
</dbReference>
<dbReference type="Proteomes" id="UP000501991">
    <property type="component" value="Chromosome"/>
</dbReference>
<reference evidence="4 5" key="1">
    <citation type="submission" date="2020-02" db="EMBL/GenBank/DDBJ databases">
        <title>Nitrogenibacter mangrovi gen. nov., sp. nov. isolated from mangrove sediment, a denitrifying betaproteobacterium.</title>
        <authorList>
            <person name="Liao H."/>
            <person name="Tian Y."/>
        </authorList>
    </citation>
    <scope>NUCLEOTIDE SEQUENCE [LARGE SCALE GENOMIC DNA]</scope>
    <source>
        <strain evidence="4 5">M9-3-2</strain>
    </source>
</reference>
<gene>
    <name evidence="4" type="ORF">G3580_16010</name>
</gene>
<dbReference type="EMBL" id="CP048836">
    <property type="protein sequence ID" value="QID18990.1"/>
    <property type="molecule type" value="Genomic_DNA"/>
</dbReference>
<dbReference type="GO" id="GO:0016832">
    <property type="term" value="F:aldehyde-lyase activity"/>
    <property type="evidence" value="ECO:0007669"/>
    <property type="project" value="TreeGrafter"/>
</dbReference>
<dbReference type="GO" id="GO:0019323">
    <property type="term" value="P:pentose catabolic process"/>
    <property type="evidence" value="ECO:0007669"/>
    <property type="project" value="TreeGrafter"/>
</dbReference>
<sequence>MNSADQLLHIARGMSARRLSVGTAGNVSLRHGDGMLITPSGLAPERCRPEDMAHVDPAGRASGPLAPSSEWRMHRDIYAARPEIQAILHAHAPFATALACHRLAIPPFHYMIARFGGASIHCGGYATFGTQALSDATLAALDRRSACLMANHGMIVLAEHAEELLDRAIEFEMLCEHYWRVRALGEPALLSEAEIAEALARFGSYGRPHPTDATEYGHDD</sequence>
<evidence type="ECO:0000256" key="2">
    <source>
        <dbReference type="ARBA" id="ARBA00023239"/>
    </source>
</evidence>
<protein>
    <submittedName>
        <fullName evidence="4">Class II aldolase</fullName>
    </submittedName>
</protein>
<evidence type="ECO:0000259" key="3">
    <source>
        <dbReference type="SMART" id="SM01007"/>
    </source>
</evidence>
<evidence type="ECO:0000313" key="5">
    <source>
        <dbReference type="Proteomes" id="UP000501991"/>
    </source>
</evidence>
<feature type="domain" description="Class II aldolase/adducin N-terminal" evidence="3">
    <location>
        <begin position="5"/>
        <end position="179"/>
    </location>
</feature>
<evidence type="ECO:0000313" key="4">
    <source>
        <dbReference type="EMBL" id="QID18990.1"/>
    </source>
</evidence>
<proteinExistence type="predicted"/>
<dbReference type="RefSeq" id="WP_173767179.1">
    <property type="nucleotide sequence ID" value="NZ_CP048836.1"/>
</dbReference>
<keyword evidence="1" id="KW-0479">Metal-binding</keyword>
<name>A0A6C1B9G4_9RHOO</name>
<dbReference type="InterPro" id="IPR001303">
    <property type="entry name" value="Aldolase_II/adducin_N"/>
</dbReference>
<dbReference type="SMART" id="SM01007">
    <property type="entry name" value="Aldolase_II"/>
    <property type="match status" value="1"/>
</dbReference>
<keyword evidence="5" id="KW-1185">Reference proteome</keyword>